<dbReference type="Proteomes" id="UP000253551">
    <property type="component" value="Unassembled WGS sequence"/>
</dbReference>
<evidence type="ECO:0000313" key="5">
    <source>
        <dbReference type="Proteomes" id="UP000253551"/>
    </source>
</evidence>
<keyword evidence="2" id="KW-0812">Transmembrane</keyword>
<name>A0A367KP58_RHIST</name>
<dbReference type="OrthoDB" id="19045at2759"/>
<dbReference type="EMBL" id="PJQM01000827">
    <property type="protein sequence ID" value="RCI03978.1"/>
    <property type="molecule type" value="Genomic_DNA"/>
</dbReference>
<dbReference type="InterPro" id="IPR054498">
    <property type="entry name" value="2H-SAK"/>
</dbReference>
<accession>A0A367KP58</accession>
<feature type="region of interest" description="Disordered" evidence="1">
    <location>
        <begin position="68"/>
        <end position="87"/>
    </location>
</feature>
<reference evidence="4 5" key="1">
    <citation type="journal article" date="2018" name="G3 (Bethesda)">
        <title>Phylogenetic and Phylogenomic Definition of Rhizopus Species.</title>
        <authorList>
            <person name="Gryganskyi A.P."/>
            <person name="Golan J."/>
            <person name="Dolatabadi S."/>
            <person name="Mondo S."/>
            <person name="Robb S."/>
            <person name="Idnurm A."/>
            <person name="Muszewska A."/>
            <person name="Steczkiewicz K."/>
            <person name="Masonjones S."/>
            <person name="Liao H.L."/>
            <person name="Gajdeczka M.T."/>
            <person name="Anike F."/>
            <person name="Vuek A."/>
            <person name="Anishchenko I.M."/>
            <person name="Voigt K."/>
            <person name="de Hoog G.S."/>
            <person name="Smith M.E."/>
            <person name="Heitman J."/>
            <person name="Vilgalys R."/>
            <person name="Stajich J.E."/>
        </authorList>
    </citation>
    <scope>NUCLEOTIDE SEQUENCE [LARGE SCALE GENOMIC DNA]</scope>
    <source>
        <strain evidence="4 5">LSU 92-RS-03</strain>
    </source>
</reference>
<evidence type="ECO:0000259" key="3">
    <source>
        <dbReference type="Pfam" id="PF22547"/>
    </source>
</evidence>
<dbReference type="AlphaFoldDB" id="A0A367KP58"/>
<keyword evidence="2" id="KW-0472">Membrane</keyword>
<dbReference type="Pfam" id="PF22547">
    <property type="entry name" value="2H-SAK"/>
    <property type="match status" value="1"/>
</dbReference>
<evidence type="ECO:0000256" key="1">
    <source>
        <dbReference type="SAM" id="MobiDB-lite"/>
    </source>
</evidence>
<evidence type="ECO:0000256" key="2">
    <source>
        <dbReference type="SAM" id="Phobius"/>
    </source>
</evidence>
<gene>
    <name evidence="4" type="ORF">CU098_012155</name>
</gene>
<organism evidence="4 5">
    <name type="scientific">Rhizopus stolonifer</name>
    <name type="common">Rhizopus nigricans</name>
    <dbReference type="NCBI Taxonomy" id="4846"/>
    <lineage>
        <taxon>Eukaryota</taxon>
        <taxon>Fungi</taxon>
        <taxon>Fungi incertae sedis</taxon>
        <taxon>Mucoromycota</taxon>
        <taxon>Mucoromycotina</taxon>
        <taxon>Mucoromycetes</taxon>
        <taxon>Mucorales</taxon>
        <taxon>Mucorineae</taxon>
        <taxon>Rhizopodaceae</taxon>
        <taxon>Rhizopus</taxon>
    </lineage>
</organism>
<proteinExistence type="predicted"/>
<feature type="transmembrane region" description="Helical" evidence="2">
    <location>
        <begin position="209"/>
        <end position="231"/>
    </location>
</feature>
<feature type="domain" description="Swiss Army Knife 2H phosphoesterase" evidence="3">
    <location>
        <begin position="15"/>
        <end position="159"/>
    </location>
</feature>
<comment type="caution">
    <text evidence="4">The sequence shown here is derived from an EMBL/GenBank/DDBJ whole genome shotgun (WGS) entry which is preliminary data.</text>
</comment>
<keyword evidence="2" id="KW-1133">Transmembrane helix</keyword>
<evidence type="ECO:0000313" key="4">
    <source>
        <dbReference type="EMBL" id="RCI03978.1"/>
    </source>
</evidence>
<protein>
    <recommendedName>
        <fullName evidence="3">Swiss Army Knife 2H phosphoesterase domain-containing protein</fullName>
    </recommendedName>
</protein>
<sequence>MSEQPELTFLPVARYLSLKGTYIDELGSQPENLVTKKHVENRLRRDGEKDGYHITVVNHLEIATLSLDQEQEKDASSNNKKKTQRKTLYRKHQQVLDQCGLTTCWEKPVDLGLGICRDGSAVSYFRVIHWPFGQELRRKLGLGFTNFHITVGFHPNDVHLYKGPASLVCLQENRPLSRRMAKKLISYVPFYFHDKLFLKRLYYACWSHAYYAELATLSGLCVTSFLSLLFSKIFRYQQKPKSQ</sequence>
<keyword evidence="5" id="KW-1185">Reference proteome</keyword>